<protein>
    <submittedName>
        <fullName evidence="5">Transcriptional regulator</fullName>
    </submittedName>
</protein>
<dbReference type="CDD" id="cd00090">
    <property type="entry name" value="HTH_ARSR"/>
    <property type="match status" value="1"/>
</dbReference>
<name>A0A653IEP5_9BACL</name>
<dbReference type="Gene3D" id="1.10.10.10">
    <property type="entry name" value="Winged helix-like DNA-binding domain superfamily/Winged helix DNA-binding domain"/>
    <property type="match status" value="1"/>
</dbReference>
<keyword evidence="1" id="KW-0805">Transcription regulation</keyword>
<accession>A0A653IEP5</accession>
<dbReference type="Pfam" id="PF01022">
    <property type="entry name" value="HTH_5"/>
    <property type="match status" value="1"/>
</dbReference>
<dbReference type="InterPro" id="IPR001845">
    <property type="entry name" value="HTH_ArsR_DNA-bd_dom"/>
</dbReference>
<evidence type="ECO:0000256" key="1">
    <source>
        <dbReference type="ARBA" id="ARBA00023015"/>
    </source>
</evidence>
<dbReference type="PRINTS" id="PR00778">
    <property type="entry name" value="HTHARSR"/>
</dbReference>
<evidence type="ECO:0000313" key="5">
    <source>
        <dbReference type="EMBL" id="VWX37712.1"/>
    </source>
</evidence>
<dbReference type="NCBIfam" id="NF033788">
    <property type="entry name" value="HTH_metalloreg"/>
    <property type="match status" value="1"/>
</dbReference>
<dbReference type="GO" id="GO:0003700">
    <property type="term" value="F:DNA-binding transcription factor activity"/>
    <property type="evidence" value="ECO:0007669"/>
    <property type="project" value="InterPro"/>
</dbReference>
<dbReference type="SUPFAM" id="SSF46785">
    <property type="entry name" value="Winged helix' DNA-binding domain"/>
    <property type="match status" value="1"/>
</dbReference>
<dbReference type="RefSeq" id="WP_159173677.1">
    <property type="nucleotide sequence ID" value="NZ_LR732312.1"/>
</dbReference>
<reference evidence="5 6" key="1">
    <citation type="submission" date="2019-10" db="EMBL/GenBank/DDBJ databases">
        <authorList>
            <person name="Karimi E."/>
        </authorList>
    </citation>
    <scope>NUCLEOTIDE SEQUENCE [LARGE SCALE GENOMIC DNA]</scope>
    <source>
        <strain evidence="5">Exiguobacterium sp. 9Y</strain>
    </source>
</reference>
<dbReference type="InterPro" id="IPR036390">
    <property type="entry name" value="WH_DNA-bd_sf"/>
</dbReference>
<dbReference type="AlphaFoldDB" id="A0A653IEP5"/>
<feature type="domain" description="HTH arsR-type" evidence="4">
    <location>
        <begin position="1"/>
        <end position="91"/>
    </location>
</feature>
<gene>
    <name evidence="5" type="ORF">EXIGUO9Y_350009</name>
</gene>
<keyword evidence="6" id="KW-1185">Reference proteome</keyword>
<dbReference type="PANTHER" id="PTHR33154">
    <property type="entry name" value="TRANSCRIPTIONAL REGULATOR, ARSR FAMILY"/>
    <property type="match status" value="1"/>
</dbReference>
<keyword evidence="2" id="KW-0238">DNA-binding</keyword>
<dbReference type="InterPro" id="IPR036388">
    <property type="entry name" value="WH-like_DNA-bd_sf"/>
</dbReference>
<evidence type="ECO:0000313" key="6">
    <source>
        <dbReference type="Proteomes" id="UP000439752"/>
    </source>
</evidence>
<dbReference type="PANTHER" id="PTHR33154:SF33">
    <property type="entry name" value="TRANSCRIPTIONAL REPRESSOR SDPR"/>
    <property type="match status" value="1"/>
</dbReference>
<dbReference type="SMART" id="SM00418">
    <property type="entry name" value="HTH_ARSR"/>
    <property type="match status" value="1"/>
</dbReference>
<dbReference type="EMBL" id="CABWKQ010000029">
    <property type="protein sequence ID" value="VWX37712.1"/>
    <property type="molecule type" value="Genomic_DNA"/>
</dbReference>
<evidence type="ECO:0000256" key="2">
    <source>
        <dbReference type="ARBA" id="ARBA00023125"/>
    </source>
</evidence>
<dbReference type="GO" id="GO:0003677">
    <property type="term" value="F:DNA binding"/>
    <property type="evidence" value="ECO:0007669"/>
    <property type="project" value="UniProtKB-KW"/>
</dbReference>
<keyword evidence="3" id="KW-0804">Transcription</keyword>
<dbReference type="InterPro" id="IPR051081">
    <property type="entry name" value="HTH_MetalResp_TranReg"/>
</dbReference>
<dbReference type="PROSITE" id="PS50987">
    <property type="entry name" value="HTH_ARSR_2"/>
    <property type="match status" value="1"/>
</dbReference>
<dbReference type="InterPro" id="IPR011991">
    <property type="entry name" value="ArsR-like_HTH"/>
</dbReference>
<evidence type="ECO:0000259" key="4">
    <source>
        <dbReference type="PROSITE" id="PS50987"/>
    </source>
</evidence>
<evidence type="ECO:0000256" key="3">
    <source>
        <dbReference type="ARBA" id="ARBA00023163"/>
    </source>
</evidence>
<dbReference type="Proteomes" id="UP000439752">
    <property type="component" value="Unassembled WGS sequence"/>
</dbReference>
<proteinExistence type="predicted"/>
<organism evidence="5 6">
    <name type="scientific">Exiguobacterium oxidotolerans</name>
    <dbReference type="NCBI Taxonomy" id="223958"/>
    <lineage>
        <taxon>Bacteria</taxon>
        <taxon>Bacillati</taxon>
        <taxon>Bacillota</taxon>
        <taxon>Bacilli</taxon>
        <taxon>Bacillales</taxon>
        <taxon>Bacillales Family XII. Incertae Sedis</taxon>
        <taxon>Exiguobacterium</taxon>
    </lineage>
</organism>
<sequence>MTEPMLQIIVALADANRLAIVDLLKQGPLTVGEIANRLSLNQPQVSKHLRTLSDAQIVQVEPLGNRRIYHLRPETFFKLTAWSRSFEQQVEERMLRLDAYLTEMQSKPTEGVMDDD</sequence>